<comment type="similarity">
    <text evidence="2">Belongs to the MscS (TC 1.A.23) family.</text>
</comment>
<evidence type="ECO:0000256" key="4">
    <source>
        <dbReference type="ARBA" id="ARBA00022989"/>
    </source>
</evidence>
<dbReference type="Proteomes" id="UP000033661">
    <property type="component" value="Unassembled WGS sequence"/>
</dbReference>
<proteinExistence type="inferred from homology"/>
<gene>
    <name evidence="8" type="ORF">RBEAN4_1065</name>
</gene>
<dbReference type="Pfam" id="PF00924">
    <property type="entry name" value="MS_channel_2nd"/>
    <property type="match status" value="1"/>
</dbReference>
<accession>A0A0F3QD58</accession>
<dbReference type="GO" id="GO:0008381">
    <property type="term" value="F:mechanosensitive monoatomic ion channel activity"/>
    <property type="evidence" value="ECO:0007669"/>
    <property type="project" value="UniProtKB-ARBA"/>
</dbReference>
<sequence>MYHIEEGIELISQKFLALWKYELFPIANNQITVSNICIFILLLLFGIKYSERLSKSVNNFVSHRFNGNNTSTSIISKLITYSIRILYIIIAMSLANIPMGSLAILGGALAFGLGFGTQTLITNFISGIIIMIEQPIKEGDIIEIKGVIGKVKTIGIRCIILQTTTNHSILIPSSEVILNNVTNWTLDNNIVTYQVEITFPSSETKLNPESLMDKLKTSVSKLDFIIPNEEANVFLTKVDNNGLTFYIRFNIDIKKNSDFEYIKNNLNIALYSQLKNYNIVLNHLDCAKI</sequence>
<dbReference type="EMBL" id="LAOI01000001">
    <property type="protein sequence ID" value="KJV90066.1"/>
    <property type="molecule type" value="Genomic_DNA"/>
</dbReference>
<dbReference type="InterPro" id="IPR010920">
    <property type="entry name" value="LSM_dom_sf"/>
</dbReference>
<comment type="caution">
    <text evidence="8">The sequence shown here is derived from an EMBL/GenBank/DDBJ whole genome shotgun (WGS) entry which is preliminary data.</text>
</comment>
<evidence type="ECO:0000256" key="2">
    <source>
        <dbReference type="ARBA" id="ARBA00008017"/>
    </source>
</evidence>
<feature type="transmembrane region" description="Helical" evidence="6">
    <location>
        <begin position="85"/>
        <end position="105"/>
    </location>
</feature>
<feature type="transmembrane region" description="Helical" evidence="6">
    <location>
        <begin position="111"/>
        <end position="132"/>
    </location>
</feature>
<evidence type="ECO:0000259" key="7">
    <source>
        <dbReference type="Pfam" id="PF00924"/>
    </source>
</evidence>
<feature type="domain" description="Mechanosensitive ion channel MscS" evidence="7">
    <location>
        <begin position="119"/>
        <end position="185"/>
    </location>
</feature>
<dbReference type="Gene3D" id="2.30.30.60">
    <property type="match status" value="1"/>
</dbReference>
<dbReference type="RefSeq" id="WP_045799011.1">
    <property type="nucleotide sequence ID" value="NZ_LAOI01000001.1"/>
</dbReference>
<feature type="transmembrane region" description="Helical" evidence="6">
    <location>
        <begin position="26"/>
        <end position="47"/>
    </location>
</feature>
<evidence type="ECO:0000313" key="8">
    <source>
        <dbReference type="EMBL" id="KJV90066.1"/>
    </source>
</evidence>
<keyword evidence="4 6" id="KW-1133">Transmembrane helix</keyword>
<dbReference type="InterPro" id="IPR052702">
    <property type="entry name" value="MscS-like_channel"/>
</dbReference>
<keyword evidence="3 6" id="KW-0812">Transmembrane</keyword>
<dbReference type="GO" id="GO:0016020">
    <property type="term" value="C:membrane"/>
    <property type="evidence" value="ECO:0007669"/>
    <property type="project" value="UniProtKB-SubCell"/>
</dbReference>
<name>A0A0F3QD58_RICBE</name>
<organism evidence="8 9">
    <name type="scientific">Rickettsia bellii str. RML An4</name>
    <dbReference type="NCBI Taxonomy" id="1359193"/>
    <lineage>
        <taxon>Bacteria</taxon>
        <taxon>Pseudomonadati</taxon>
        <taxon>Pseudomonadota</taxon>
        <taxon>Alphaproteobacteria</taxon>
        <taxon>Rickettsiales</taxon>
        <taxon>Rickettsiaceae</taxon>
        <taxon>Rickettsieae</taxon>
        <taxon>Rickettsia</taxon>
        <taxon>belli group</taxon>
    </lineage>
</organism>
<keyword evidence="5 6" id="KW-0472">Membrane</keyword>
<evidence type="ECO:0000313" key="9">
    <source>
        <dbReference type="Proteomes" id="UP000033661"/>
    </source>
</evidence>
<reference evidence="8 9" key="1">
    <citation type="submission" date="2015-02" db="EMBL/GenBank/DDBJ databases">
        <title>Genome Sequencing of Rickettsiales.</title>
        <authorList>
            <person name="Daugherty S.C."/>
            <person name="Su Q."/>
            <person name="Abolude K."/>
            <person name="Beier-Sexton M."/>
            <person name="Carlyon J.A."/>
            <person name="Carter R."/>
            <person name="Day N.P."/>
            <person name="Dumler S.J."/>
            <person name="Dyachenko V."/>
            <person name="Godinez A."/>
            <person name="Kurtti T.J."/>
            <person name="Lichay M."/>
            <person name="Mullins K.E."/>
            <person name="Ott S."/>
            <person name="Pappas-Brown V."/>
            <person name="Paris D.H."/>
            <person name="Patel P."/>
            <person name="Richards A.L."/>
            <person name="Sadzewicz L."/>
            <person name="Sears K."/>
            <person name="Seidman D."/>
            <person name="Sengamalay N."/>
            <person name="Stenos J."/>
            <person name="Tallon L.J."/>
            <person name="Vincent G."/>
            <person name="Fraser C.M."/>
            <person name="Munderloh U."/>
            <person name="Dunning-Hotopp J.C."/>
        </authorList>
    </citation>
    <scope>NUCLEOTIDE SEQUENCE [LARGE SCALE GENOMIC DNA]</scope>
    <source>
        <strain evidence="8 9">RML An4</strain>
    </source>
</reference>
<comment type="subcellular location">
    <subcellularLocation>
        <location evidence="1">Membrane</location>
        <topology evidence="1">Multi-pass membrane protein</topology>
    </subcellularLocation>
</comment>
<evidence type="ECO:0000256" key="1">
    <source>
        <dbReference type="ARBA" id="ARBA00004141"/>
    </source>
</evidence>
<dbReference type="AlphaFoldDB" id="A0A0F3QD58"/>
<dbReference type="SUPFAM" id="SSF50182">
    <property type="entry name" value="Sm-like ribonucleoproteins"/>
    <property type="match status" value="1"/>
</dbReference>
<evidence type="ECO:0000256" key="6">
    <source>
        <dbReference type="SAM" id="Phobius"/>
    </source>
</evidence>
<dbReference type="PANTHER" id="PTHR30347:SF1">
    <property type="entry name" value="MECHANOSENSITIVE CHANNEL MSCK"/>
    <property type="match status" value="1"/>
</dbReference>
<evidence type="ECO:0000256" key="3">
    <source>
        <dbReference type="ARBA" id="ARBA00022692"/>
    </source>
</evidence>
<protein>
    <submittedName>
        <fullName evidence="8">Mechanosensitive ion channel family protein</fullName>
    </submittedName>
</protein>
<dbReference type="Gene3D" id="1.10.287.1260">
    <property type="match status" value="1"/>
</dbReference>
<dbReference type="PATRIC" id="fig|1359193.3.peg.1027"/>
<keyword evidence="9" id="KW-1185">Reference proteome</keyword>
<dbReference type="InterPro" id="IPR006685">
    <property type="entry name" value="MscS_channel_2nd"/>
</dbReference>
<dbReference type="SUPFAM" id="SSF82861">
    <property type="entry name" value="Mechanosensitive channel protein MscS (YggB), transmembrane region"/>
    <property type="match status" value="1"/>
</dbReference>
<dbReference type="PANTHER" id="PTHR30347">
    <property type="entry name" value="POTASSIUM CHANNEL RELATED"/>
    <property type="match status" value="1"/>
</dbReference>
<dbReference type="InterPro" id="IPR011014">
    <property type="entry name" value="MscS_channel_TM-2"/>
</dbReference>
<dbReference type="InterPro" id="IPR023408">
    <property type="entry name" value="MscS_beta-dom_sf"/>
</dbReference>
<evidence type="ECO:0000256" key="5">
    <source>
        <dbReference type="ARBA" id="ARBA00023136"/>
    </source>
</evidence>